<evidence type="ECO:0000259" key="7">
    <source>
        <dbReference type="PROSITE" id="PS50011"/>
    </source>
</evidence>
<evidence type="ECO:0000256" key="5">
    <source>
        <dbReference type="ARBA" id="ARBA00022840"/>
    </source>
</evidence>
<dbReference type="Gene3D" id="3.30.200.20">
    <property type="entry name" value="Phosphorylase Kinase, domain 1"/>
    <property type="match status" value="1"/>
</dbReference>
<dbReference type="InterPro" id="IPR000719">
    <property type="entry name" value="Prot_kinase_dom"/>
</dbReference>
<evidence type="ECO:0000256" key="1">
    <source>
        <dbReference type="ARBA" id="ARBA00022527"/>
    </source>
</evidence>
<dbReference type="Gramene" id="Mp3g14790.1">
    <property type="protein sequence ID" value="Mp3g14790.1.cds"/>
    <property type="gene ID" value="Mp3g14790"/>
</dbReference>
<dbReference type="EMBL" id="KZ772676">
    <property type="protein sequence ID" value="PTQ48935.1"/>
    <property type="molecule type" value="Genomic_DNA"/>
</dbReference>
<sequence length="384" mass="43266">MFNKLFTQSQGAGAMSPAATPPPGGKPRAESAPAQYNHPQHPPAASALSRSASAPVQPRHKVWLERPKFPDFKLGPCLGTGSFGRVHLAHYQPQVQNLVCATKSLSKASILKTKQVIHVKQEKGILQKIDYPFIVNLFGCCQDDKCVHLVLEYVCGGEFFTYLRSTGRFDEQTTRFYAAQVLLSFEYLHGMDIIYRDLKPENLLLDNKGNIKIADFGFAKQIDRRTYTLCGTPDYLAPEIILNKGHGKPVDWWAYGVLIFEMLAGYPPFYDDDALGTYQKILSGRLNFPGHFSRSAKDLIRRLLVADLTKRIGCLKNGVEEIKTHAWFSSTNWDNVYNKKDAPPIRPKVSADDDATCFDDYSKLEPMKHEFVLTPDDQKVFEDL</sequence>
<feature type="domain" description="AGC-kinase C-terminal" evidence="8">
    <location>
        <begin position="329"/>
        <end position="384"/>
    </location>
</feature>
<dbReference type="Pfam" id="PF00069">
    <property type="entry name" value="Pkinase"/>
    <property type="match status" value="1"/>
</dbReference>
<dbReference type="PROSITE" id="PS50011">
    <property type="entry name" value="PROTEIN_KINASE_DOM"/>
    <property type="match status" value="1"/>
</dbReference>
<evidence type="ECO:0000256" key="4">
    <source>
        <dbReference type="ARBA" id="ARBA00022777"/>
    </source>
</evidence>
<dbReference type="GO" id="GO:0007189">
    <property type="term" value="P:adenylate cyclase-activating G protein-coupled receptor signaling pathway"/>
    <property type="evidence" value="ECO:0000318"/>
    <property type="project" value="GO_Central"/>
</dbReference>
<dbReference type="PANTHER" id="PTHR24353">
    <property type="entry name" value="CYCLIC NUCLEOTIDE-DEPENDENT PROTEIN KINASE"/>
    <property type="match status" value="1"/>
</dbReference>
<evidence type="ECO:0000259" key="8">
    <source>
        <dbReference type="PROSITE" id="PS51285"/>
    </source>
</evidence>
<dbReference type="GO" id="GO:0005952">
    <property type="term" value="C:cAMP-dependent protein kinase complex"/>
    <property type="evidence" value="ECO:0000318"/>
    <property type="project" value="GO_Central"/>
</dbReference>
<keyword evidence="4" id="KW-0418">Kinase</keyword>
<organism evidence="9 10">
    <name type="scientific">Marchantia polymorpha</name>
    <name type="common">Common liverwort</name>
    <name type="synonym">Marchantia aquatica</name>
    <dbReference type="NCBI Taxonomy" id="3197"/>
    <lineage>
        <taxon>Eukaryota</taxon>
        <taxon>Viridiplantae</taxon>
        <taxon>Streptophyta</taxon>
        <taxon>Embryophyta</taxon>
        <taxon>Marchantiophyta</taxon>
        <taxon>Marchantiopsida</taxon>
        <taxon>Marchantiidae</taxon>
        <taxon>Marchantiales</taxon>
        <taxon>Marchantiaceae</taxon>
        <taxon>Marchantia</taxon>
    </lineage>
</organism>
<dbReference type="PROSITE" id="PS51285">
    <property type="entry name" value="AGC_KINASE_CTER"/>
    <property type="match status" value="1"/>
</dbReference>
<dbReference type="InterPro" id="IPR008271">
    <property type="entry name" value="Ser/Thr_kinase_AS"/>
</dbReference>
<feature type="domain" description="Protein kinase" evidence="7">
    <location>
        <begin position="72"/>
        <end position="328"/>
    </location>
</feature>
<name>A0A2R6XS70_MARPO</name>
<feature type="compositionally biased region" description="Polar residues" evidence="6">
    <location>
        <begin position="1"/>
        <end position="11"/>
    </location>
</feature>
<dbReference type="GO" id="GO:0004691">
    <property type="term" value="F:cAMP-dependent protein kinase activity"/>
    <property type="evidence" value="ECO:0000318"/>
    <property type="project" value="GO_Central"/>
</dbReference>
<dbReference type="OMA" id="KHTVVKL"/>
<proteinExistence type="predicted"/>
<feature type="compositionally biased region" description="Low complexity" evidence="6">
    <location>
        <begin position="43"/>
        <end position="52"/>
    </location>
</feature>
<keyword evidence="2" id="KW-0808">Transferase</keyword>
<dbReference type="GO" id="GO:0005524">
    <property type="term" value="F:ATP binding"/>
    <property type="evidence" value="ECO:0007669"/>
    <property type="project" value="UniProtKB-KW"/>
</dbReference>
<dbReference type="SMART" id="SM00133">
    <property type="entry name" value="S_TK_X"/>
    <property type="match status" value="1"/>
</dbReference>
<evidence type="ECO:0008006" key="11">
    <source>
        <dbReference type="Google" id="ProtNLM"/>
    </source>
</evidence>
<evidence type="ECO:0000256" key="3">
    <source>
        <dbReference type="ARBA" id="ARBA00022741"/>
    </source>
</evidence>
<reference evidence="10" key="1">
    <citation type="journal article" date="2017" name="Cell">
        <title>Insights into land plant evolution garnered from the Marchantia polymorpha genome.</title>
        <authorList>
            <person name="Bowman J.L."/>
            <person name="Kohchi T."/>
            <person name="Yamato K.T."/>
            <person name="Jenkins J."/>
            <person name="Shu S."/>
            <person name="Ishizaki K."/>
            <person name="Yamaoka S."/>
            <person name="Nishihama R."/>
            <person name="Nakamura Y."/>
            <person name="Berger F."/>
            <person name="Adam C."/>
            <person name="Aki S.S."/>
            <person name="Althoff F."/>
            <person name="Araki T."/>
            <person name="Arteaga-Vazquez M.A."/>
            <person name="Balasubrmanian S."/>
            <person name="Barry K."/>
            <person name="Bauer D."/>
            <person name="Boehm C.R."/>
            <person name="Briginshaw L."/>
            <person name="Caballero-Perez J."/>
            <person name="Catarino B."/>
            <person name="Chen F."/>
            <person name="Chiyoda S."/>
            <person name="Chovatia M."/>
            <person name="Davies K.M."/>
            <person name="Delmans M."/>
            <person name="Demura T."/>
            <person name="Dierschke T."/>
            <person name="Dolan L."/>
            <person name="Dorantes-Acosta A.E."/>
            <person name="Eklund D.M."/>
            <person name="Florent S.N."/>
            <person name="Flores-Sandoval E."/>
            <person name="Fujiyama A."/>
            <person name="Fukuzawa H."/>
            <person name="Galik B."/>
            <person name="Grimanelli D."/>
            <person name="Grimwood J."/>
            <person name="Grossniklaus U."/>
            <person name="Hamada T."/>
            <person name="Haseloff J."/>
            <person name="Hetherington A.J."/>
            <person name="Higo A."/>
            <person name="Hirakawa Y."/>
            <person name="Hundley H.N."/>
            <person name="Ikeda Y."/>
            <person name="Inoue K."/>
            <person name="Inoue S.I."/>
            <person name="Ishida S."/>
            <person name="Jia Q."/>
            <person name="Kakita M."/>
            <person name="Kanazawa T."/>
            <person name="Kawai Y."/>
            <person name="Kawashima T."/>
            <person name="Kennedy M."/>
            <person name="Kinose K."/>
            <person name="Kinoshita T."/>
            <person name="Kohara Y."/>
            <person name="Koide E."/>
            <person name="Komatsu K."/>
            <person name="Kopischke S."/>
            <person name="Kubo M."/>
            <person name="Kyozuka J."/>
            <person name="Lagercrantz U."/>
            <person name="Lin S.S."/>
            <person name="Lindquist E."/>
            <person name="Lipzen A.M."/>
            <person name="Lu C.W."/>
            <person name="De Luna E."/>
            <person name="Martienssen R.A."/>
            <person name="Minamino N."/>
            <person name="Mizutani M."/>
            <person name="Mizutani M."/>
            <person name="Mochizuki N."/>
            <person name="Monte I."/>
            <person name="Mosher R."/>
            <person name="Nagasaki H."/>
            <person name="Nakagami H."/>
            <person name="Naramoto S."/>
            <person name="Nishitani K."/>
            <person name="Ohtani M."/>
            <person name="Okamoto T."/>
            <person name="Okumura M."/>
            <person name="Phillips J."/>
            <person name="Pollak B."/>
            <person name="Reinders A."/>
            <person name="Rovekamp M."/>
            <person name="Sano R."/>
            <person name="Sawa S."/>
            <person name="Schmid M.W."/>
            <person name="Shirakawa M."/>
            <person name="Solano R."/>
            <person name="Spunde A."/>
            <person name="Suetsugu N."/>
            <person name="Sugano S."/>
            <person name="Sugiyama A."/>
            <person name="Sun R."/>
            <person name="Suzuki Y."/>
            <person name="Takenaka M."/>
            <person name="Takezawa D."/>
            <person name="Tomogane H."/>
            <person name="Tsuzuki M."/>
            <person name="Ueda T."/>
            <person name="Umeda M."/>
            <person name="Ward J.M."/>
            <person name="Watanabe Y."/>
            <person name="Yazaki K."/>
            <person name="Yokoyama R."/>
            <person name="Yoshitake Y."/>
            <person name="Yotsui I."/>
            <person name="Zachgo S."/>
            <person name="Schmutz J."/>
        </authorList>
    </citation>
    <scope>NUCLEOTIDE SEQUENCE [LARGE SCALE GENOMIC DNA]</scope>
    <source>
        <strain evidence="10">Tak-1</strain>
    </source>
</reference>
<dbReference type="Gene3D" id="1.10.510.10">
    <property type="entry name" value="Transferase(Phosphotransferase) domain 1"/>
    <property type="match status" value="1"/>
</dbReference>
<accession>A0A2R6XS70</accession>
<dbReference type="OrthoDB" id="63267at2759"/>
<keyword evidence="5" id="KW-0067">ATP-binding</keyword>
<keyword evidence="3" id="KW-0547">Nucleotide-binding</keyword>
<evidence type="ECO:0000256" key="2">
    <source>
        <dbReference type="ARBA" id="ARBA00022679"/>
    </source>
</evidence>
<dbReference type="InterPro" id="IPR011009">
    <property type="entry name" value="Kinase-like_dom_sf"/>
</dbReference>
<dbReference type="FunFam" id="1.10.510.10:FF:000005">
    <property type="entry name" value="cAMP-dependent protein kinase catalytic subunit alpha"/>
    <property type="match status" value="1"/>
</dbReference>
<dbReference type="SMART" id="SM00220">
    <property type="entry name" value="S_TKc"/>
    <property type="match status" value="1"/>
</dbReference>
<dbReference type="SUPFAM" id="SSF56112">
    <property type="entry name" value="Protein kinase-like (PK-like)"/>
    <property type="match status" value="1"/>
</dbReference>
<gene>
    <name evidence="9" type="ORF">MARPO_0004s0192</name>
</gene>
<evidence type="ECO:0000256" key="6">
    <source>
        <dbReference type="SAM" id="MobiDB-lite"/>
    </source>
</evidence>
<dbReference type="CDD" id="cd05580">
    <property type="entry name" value="STKc_PKA_like"/>
    <property type="match status" value="1"/>
</dbReference>
<evidence type="ECO:0000313" key="9">
    <source>
        <dbReference type="EMBL" id="PTQ48935.1"/>
    </source>
</evidence>
<keyword evidence="10" id="KW-1185">Reference proteome</keyword>
<evidence type="ECO:0000313" key="10">
    <source>
        <dbReference type="Proteomes" id="UP000244005"/>
    </source>
</evidence>
<dbReference type="InterPro" id="IPR000961">
    <property type="entry name" value="AGC-kinase_C"/>
</dbReference>
<protein>
    <recommendedName>
        <fullName evidence="11">Protein kinase domain-containing protein</fullName>
    </recommendedName>
</protein>
<dbReference type="PROSITE" id="PS00108">
    <property type="entry name" value="PROTEIN_KINASE_ST"/>
    <property type="match status" value="1"/>
</dbReference>
<dbReference type="Proteomes" id="UP000244005">
    <property type="component" value="Unassembled WGS sequence"/>
</dbReference>
<keyword evidence="1" id="KW-0723">Serine/threonine-protein kinase</keyword>
<feature type="region of interest" description="Disordered" evidence="6">
    <location>
        <begin position="1"/>
        <end position="52"/>
    </location>
</feature>
<dbReference type="AlphaFoldDB" id="A0A2R6XS70"/>
<dbReference type="PANTHER" id="PTHR24353:SF37">
    <property type="entry name" value="CAMP-DEPENDENT PROTEIN KINASE CATALYTIC SUBUNIT PRKX"/>
    <property type="match status" value="1"/>
</dbReference>